<protein>
    <submittedName>
        <fullName evidence="1">Uncharacterized protein</fullName>
    </submittedName>
</protein>
<evidence type="ECO:0000313" key="2">
    <source>
        <dbReference type="Proteomes" id="UP000251211"/>
    </source>
</evidence>
<dbReference type="AlphaFoldDB" id="A0AB38FFJ5"/>
<dbReference type="Proteomes" id="UP000251211">
    <property type="component" value="Unassembled WGS sequence"/>
</dbReference>
<dbReference type="EMBL" id="UAUI01000014">
    <property type="protein sequence ID" value="SPZ40395.1"/>
    <property type="molecule type" value="Genomic_DNA"/>
</dbReference>
<accession>A0AB38FFJ5</accession>
<comment type="caution">
    <text evidence="1">The sequence shown here is derived from an EMBL/GenBank/DDBJ whole genome shotgun (WGS) entry which is preliminary data.</text>
</comment>
<gene>
    <name evidence="1" type="ORF">NCTC13229_03874</name>
</gene>
<evidence type="ECO:0000313" key="1">
    <source>
        <dbReference type="EMBL" id="SPZ40395.1"/>
    </source>
</evidence>
<sequence>MAAANPAVLSAAGRLRAAQMHGFPDDVVARRRQEVVLARAQHLLRSSGVLPLEEGLIAELVAAARGAH</sequence>
<name>A0AB38FFJ5_RHOWR</name>
<organism evidence="1 2">
    <name type="scientific">Rhodococcus wratislaviensis</name>
    <name type="common">Tsukamurella wratislaviensis</name>
    <dbReference type="NCBI Taxonomy" id="44752"/>
    <lineage>
        <taxon>Bacteria</taxon>
        <taxon>Bacillati</taxon>
        <taxon>Actinomycetota</taxon>
        <taxon>Actinomycetes</taxon>
        <taxon>Mycobacteriales</taxon>
        <taxon>Nocardiaceae</taxon>
        <taxon>Rhodococcus</taxon>
    </lineage>
</organism>
<reference evidence="1 2" key="1">
    <citation type="submission" date="2018-06" db="EMBL/GenBank/DDBJ databases">
        <authorList>
            <consortium name="Pathogen Informatics"/>
            <person name="Doyle S."/>
        </authorList>
    </citation>
    <scope>NUCLEOTIDE SEQUENCE [LARGE SCALE GENOMIC DNA]</scope>
    <source>
        <strain evidence="1 2">NCTC13229</strain>
    </source>
</reference>
<proteinExistence type="predicted"/>